<dbReference type="InterPro" id="IPR036388">
    <property type="entry name" value="WH-like_DNA-bd_sf"/>
</dbReference>
<feature type="domain" description="HTH lysR-type" evidence="6">
    <location>
        <begin position="2"/>
        <end position="59"/>
    </location>
</feature>
<feature type="region of interest" description="Disordered" evidence="5">
    <location>
        <begin position="59"/>
        <end position="86"/>
    </location>
</feature>
<dbReference type="EMBL" id="AP027734">
    <property type="protein sequence ID" value="BDZ54559.1"/>
    <property type="molecule type" value="Genomic_DNA"/>
</dbReference>
<feature type="compositionally biased region" description="Basic residues" evidence="5">
    <location>
        <begin position="77"/>
        <end position="86"/>
    </location>
</feature>
<dbReference type="SUPFAM" id="SSF46785">
    <property type="entry name" value="Winged helix' DNA-binding domain"/>
    <property type="match status" value="1"/>
</dbReference>
<evidence type="ECO:0000259" key="6">
    <source>
        <dbReference type="PROSITE" id="PS50931"/>
    </source>
</evidence>
<evidence type="ECO:0000256" key="4">
    <source>
        <dbReference type="ARBA" id="ARBA00023163"/>
    </source>
</evidence>
<dbReference type="Gene3D" id="1.10.10.10">
    <property type="entry name" value="Winged helix-like DNA-binding domain superfamily/Winged helix DNA-binding domain"/>
    <property type="match status" value="1"/>
</dbReference>
<evidence type="ECO:0000256" key="5">
    <source>
        <dbReference type="SAM" id="MobiDB-lite"/>
    </source>
</evidence>
<organism evidence="7 8">
    <name type="scientific">Agromyces marinus</name>
    <dbReference type="NCBI Taxonomy" id="1389020"/>
    <lineage>
        <taxon>Bacteria</taxon>
        <taxon>Bacillati</taxon>
        <taxon>Actinomycetota</taxon>
        <taxon>Actinomycetes</taxon>
        <taxon>Micrococcales</taxon>
        <taxon>Microbacteriaceae</taxon>
        <taxon>Agromyces</taxon>
    </lineage>
</organism>
<evidence type="ECO:0000256" key="3">
    <source>
        <dbReference type="ARBA" id="ARBA00023125"/>
    </source>
</evidence>
<keyword evidence="3" id="KW-0238">DNA-binding</keyword>
<comment type="similarity">
    <text evidence="1">Belongs to the LysR transcriptional regulatory family.</text>
</comment>
<name>A0ABM8H1E6_9MICO</name>
<evidence type="ECO:0000313" key="7">
    <source>
        <dbReference type="EMBL" id="BDZ54559.1"/>
    </source>
</evidence>
<sequence length="86" mass="9555">MLDVRRLRLLVELAQRGTLTAVAEALSYSPSSVSQQLSQLEKEAGVPLLVQVGRRVQLTPRPNCSSATPRPCSNGWKRPKRMSRAR</sequence>
<dbReference type="PANTHER" id="PTHR30346">
    <property type="entry name" value="TRANSCRIPTIONAL DUAL REGULATOR HCAR-RELATED"/>
    <property type="match status" value="1"/>
</dbReference>
<evidence type="ECO:0000256" key="1">
    <source>
        <dbReference type="ARBA" id="ARBA00009437"/>
    </source>
</evidence>
<keyword evidence="4" id="KW-0804">Transcription</keyword>
<dbReference type="PROSITE" id="PS50931">
    <property type="entry name" value="HTH_LYSR"/>
    <property type="match status" value="1"/>
</dbReference>
<proteinExistence type="inferred from homology"/>
<dbReference type="PANTHER" id="PTHR30346:SF29">
    <property type="entry name" value="LYSR SUBSTRATE-BINDING"/>
    <property type="match status" value="1"/>
</dbReference>
<dbReference type="InterPro" id="IPR000847">
    <property type="entry name" value="LysR_HTH_N"/>
</dbReference>
<accession>A0ABM8H1E6</accession>
<keyword evidence="2" id="KW-0805">Transcription regulation</keyword>
<keyword evidence="8" id="KW-1185">Reference proteome</keyword>
<evidence type="ECO:0000256" key="2">
    <source>
        <dbReference type="ARBA" id="ARBA00023015"/>
    </source>
</evidence>
<dbReference type="Proteomes" id="UP001321477">
    <property type="component" value="Chromosome"/>
</dbReference>
<dbReference type="InterPro" id="IPR036390">
    <property type="entry name" value="WH_DNA-bd_sf"/>
</dbReference>
<evidence type="ECO:0000313" key="8">
    <source>
        <dbReference type="Proteomes" id="UP001321477"/>
    </source>
</evidence>
<dbReference type="Pfam" id="PF00126">
    <property type="entry name" value="HTH_1"/>
    <property type="match status" value="1"/>
</dbReference>
<protein>
    <recommendedName>
        <fullName evidence="6">HTH lysR-type domain-containing protein</fullName>
    </recommendedName>
</protein>
<reference evidence="8" key="1">
    <citation type="journal article" date="2019" name="Int. J. Syst. Evol. Microbiol.">
        <title>The Global Catalogue of Microorganisms (GCM) 10K type strain sequencing project: providing services to taxonomists for standard genome sequencing and annotation.</title>
        <authorList>
            <consortium name="The Broad Institute Genomics Platform"/>
            <consortium name="The Broad Institute Genome Sequencing Center for Infectious Disease"/>
            <person name="Wu L."/>
            <person name="Ma J."/>
        </authorList>
    </citation>
    <scope>NUCLEOTIDE SEQUENCE [LARGE SCALE GENOMIC DNA]</scope>
    <source>
        <strain evidence="8">NBRC 109019</strain>
    </source>
</reference>
<gene>
    <name evidence="7" type="ORF">GCM10025870_16320</name>
</gene>